<name>A0A0D6R4E8_ARACU</name>
<feature type="region of interest" description="Disordered" evidence="1">
    <location>
        <begin position="83"/>
        <end position="106"/>
    </location>
</feature>
<feature type="compositionally biased region" description="Basic and acidic residues" evidence="1">
    <location>
        <begin position="251"/>
        <end position="261"/>
    </location>
</feature>
<feature type="region of interest" description="Disordered" evidence="1">
    <location>
        <begin position="527"/>
        <end position="558"/>
    </location>
</feature>
<dbReference type="Pfam" id="PF01585">
    <property type="entry name" value="G-patch"/>
    <property type="match status" value="1"/>
</dbReference>
<organism evidence="3">
    <name type="scientific">Araucaria cunninghamii</name>
    <name type="common">Hoop pine</name>
    <name type="synonym">Moreton Bay pine</name>
    <dbReference type="NCBI Taxonomy" id="56994"/>
    <lineage>
        <taxon>Eukaryota</taxon>
        <taxon>Viridiplantae</taxon>
        <taxon>Streptophyta</taxon>
        <taxon>Embryophyta</taxon>
        <taxon>Tracheophyta</taxon>
        <taxon>Spermatophyta</taxon>
        <taxon>Pinopsida</taxon>
        <taxon>Pinidae</taxon>
        <taxon>Conifers II</taxon>
        <taxon>Araucariales</taxon>
        <taxon>Araucariaceae</taxon>
        <taxon>Araucaria</taxon>
    </lineage>
</organism>
<proteinExistence type="predicted"/>
<evidence type="ECO:0000259" key="2">
    <source>
        <dbReference type="PROSITE" id="PS50174"/>
    </source>
</evidence>
<evidence type="ECO:0000313" key="3">
    <source>
        <dbReference type="EMBL" id="JAG97148.1"/>
    </source>
</evidence>
<feature type="region of interest" description="Disordered" evidence="1">
    <location>
        <begin position="251"/>
        <end position="294"/>
    </location>
</feature>
<feature type="domain" description="G-patch" evidence="2">
    <location>
        <begin position="803"/>
        <end position="846"/>
    </location>
</feature>
<feature type="compositionally biased region" description="Basic and acidic residues" evidence="1">
    <location>
        <begin position="16"/>
        <end position="26"/>
    </location>
</feature>
<dbReference type="GO" id="GO:0003676">
    <property type="term" value="F:nucleic acid binding"/>
    <property type="evidence" value="ECO:0007669"/>
    <property type="project" value="InterPro"/>
</dbReference>
<accession>A0A0D6R4E8</accession>
<evidence type="ECO:0000256" key="1">
    <source>
        <dbReference type="SAM" id="MobiDB-lite"/>
    </source>
</evidence>
<protein>
    <recommendedName>
        <fullName evidence="2">G-patch domain-containing protein</fullName>
    </recommendedName>
</protein>
<feature type="compositionally biased region" description="Acidic residues" evidence="1">
    <location>
        <begin position="407"/>
        <end position="428"/>
    </location>
</feature>
<dbReference type="InterPro" id="IPR000467">
    <property type="entry name" value="G_patch_dom"/>
</dbReference>
<dbReference type="EMBL" id="GCKF01034763">
    <property type="protein sequence ID" value="JAG97148.1"/>
    <property type="molecule type" value="Transcribed_RNA"/>
</dbReference>
<dbReference type="PROSITE" id="PS50174">
    <property type="entry name" value="G_PATCH"/>
    <property type="match status" value="1"/>
</dbReference>
<dbReference type="PANTHER" id="PTHR47423:SF2">
    <property type="entry name" value="PROTEIN SQS1"/>
    <property type="match status" value="1"/>
</dbReference>
<feature type="compositionally biased region" description="Basic residues" evidence="1">
    <location>
        <begin position="32"/>
        <end position="45"/>
    </location>
</feature>
<dbReference type="PANTHER" id="PTHR47423">
    <property type="entry name" value="G-PATCH DOMAIN CONTAINING PROTEIN"/>
    <property type="match status" value="1"/>
</dbReference>
<sequence>MGGNAGRGRRRRNGSGKRDEMAREEFGESTGGKRRGGTRYRHRNKNGNGNSGFGGGREGYGGHGLFVEGGSLAEWQPFCNSKSGRRRTERAVEVQRPNASTSGRGRRQVLRDYLQRPYTLKMNNNAIGYSYPDQDATTDSSLLGLGYDGNTNIAEASNILLVDSIRSASEVKPTNSTLSNATCPVTILSPSETQVAVFLDKKPCTEPAPESMTYYRSTNIVLSEESRAGVGYHVENTVPLEGEYLDLPEEECKTETTDEAQKTLNKKNTKKSRQRKKQSKQGKMSANENRNEGHLVIGGTRIYTEDVSLSEDSDHMMLDPNMDDITKGRCQFESETTNKSKVMGTELSCTSNSSVLSDSSEEYRIGFDSDVDDEVALDYFKGLGGDFTDLLDAEWLLDKGALEELSNEEISETDEDDCVYSESTDEVDNGQTTFENPIGKSISGKGSFNKYIALDDSDIKLEKLRENILFDEEVNESIEVEIHAPSENRGFRKGDVDGQKSVNHQDSIEKCLENIFLSKDFRTPFNKRKNKPSDLPHTWPLSEHNTKHKGVPGAKKKLRKEEIAAKRKERALHRGVDLEAINLSLERMVLDSVDMFSFQPMHCRDCTQVQKLASIYRLKSGRQGCGKRRIVTVLRTRHTCMPSASDKKRLLQLLGYDYEMNEVGFQGSFNRGKRSGEKNRMDGKARRAAHKACLNMRQEEPFSREFSKRSSKIVYVRSGCPDASSGKKVQVIKRSRSKHVGDYAKQPMSFVSSGTMEPDCHVVETIVPSLNIAQTNNSGGHELSSEWKGSGSSSKIGSFEVHTKGFGSRMMAKMGFVEGAGLGREGQGIVQPIEAVKRPKSLGLGL</sequence>
<dbReference type="SMART" id="SM00443">
    <property type="entry name" value="G_patch"/>
    <property type="match status" value="1"/>
</dbReference>
<feature type="region of interest" description="Disordered" evidence="1">
    <location>
        <begin position="407"/>
        <end position="434"/>
    </location>
</feature>
<feature type="region of interest" description="Disordered" evidence="1">
    <location>
        <begin position="1"/>
        <end position="56"/>
    </location>
</feature>
<feature type="compositionally biased region" description="Basic residues" evidence="1">
    <location>
        <begin position="546"/>
        <end position="558"/>
    </location>
</feature>
<reference evidence="3" key="1">
    <citation type="submission" date="2015-03" db="EMBL/GenBank/DDBJ databases">
        <title>A transcriptome of Araucaria cunninghamii, an australian fine timber species.</title>
        <authorList>
            <person name="Jing Yi C.J.Y."/>
            <person name="Yin San L.Y.S."/>
            <person name="Abdul Karim S.S."/>
            <person name="Wan Azmi N.N."/>
            <person name="Hercus R.R."/>
            <person name="Croft L.L."/>
        </authorList>
    </citation>
    <scope>NUCLEOTIDE SEQUENCE</scope>
    <source>
        <strain evidence="3">MI0301</strain>
        <tissue evidence="3">Leaf</tissue>
    </source>
</reference>
<dbReference type="AlphaFoldDB" id="A0A0D6R4E8"/>
<feature type="compositionally biased region" description="Basic residues" evidence="1">
    <location>
        <begin position="264"/>
        <end position="280"/>
    </location>
</feature>